<dbReference type="InterPro" id="IPR022973">
    <property type="entry name" value="Ribosomal_uL10_bac"/>
</dbReference>
<gene>
    <name evidence="5" type="primary">rplJ</name>
    <name evidence="6" type="ORF">A2849_00595</name>
</gene>
<dbReference type="SUPFAM" id="SSF160369">
    <property type="entry name" value="Ribosomal protein L10-like"/>
    <property type="match status" value="1"/>
</dbReference>
<dbReference type="GO" id="GO:0005840">
    <property type="term" value="C:ribosome"/>
    <property type="evidence" value="ECO:0007669"/>
    <property type="project" value="UniProtKB-KW"/>
</dbReference>
<dbReference type="CDD" id="cd05797">
    <property type="entry name" value="Ribosomal_L10"/>
    <property type="match status" value="1"/>
</dbReference>
<dbReference type="Gene3D" id="3.30.70.1730">
    <property type="match status" value="1"/>
</dbReference>
<dbReference type="Gene3D" id="6.10.250.290">
    <property type="match status" value="1"/>
</dbReference>
<keyword evidence="2 5" id="KW-0689">Ribosomal protein</keyword>
<dbReference type="InterPro" id="IPR047865">
    <property type="entry name" value="Ribosomal_uL10_bac_type"/>
</dbReference>
<comment type="similarity">
    <text evidence="1 5">Belongs to the universal ribosomal protein uL10 family.</text>
</comment>
<dbReference type="PANTHER" id="PTHR11560">
    <property type="entry name" value="39S RIBOSOMAL PROTEIN L10, MITOCHONDRIAL"/>
    <property type="match status" value="1"/>
</dbReference>
<proteinExistence type="inferred from homology"/>
<comment type="function">
    <text evidence="5">Forms part of the ribosomal stalk, playing a central role in the interaction of the ribosome with GTP-bound translation factors.</text>
</comment>
<dbReference type="Proteomes" id="UP000178121">
    <property type="component" value="Unassembled WGS sequence"/>
</dbReference>
<accession>A0A1G2MBU0</accession>
<protein>
    <recommendedName>
        <fullName evidence="4 5">Large ribosomal subunit protein uL10</fullName>
    </recommendedName>
</protein>
<evidence type="ECO:0000313" key="6">
    <source>
        <dbReference type="EMBL" id="OHA20481.1"/>
    </source>
</evidence>
<dbReference type="InterPro" id="IPR001790">
    <property type="entry name" value="Ribosomal_uL10"/>
</dbReference>
<dbReference type="Pfam" id="PF00466">
    <property type="entry name" value="Ribosomal_L10"/>
    <property type="match status" value="1"/>
</dbReference>
<keyword evidence="3 5" id="KW-0687">Ribonucleoprotein</keyword>
<dbReference type="InterPro" id="IPR043141">
    <property type="entry name" value="Ribosomal_uL10-like_sf"/>
</dbReference>
<comment type="subunit">
    <text evidence="5">Part of the ribosomal stalk of the 50S ribosomal subunit. The N-terminus interacts with L11 and the large rRNA to form the base of the stalk. The C-terminus forms an elongated spine to which L12 dimers bind in a sequential fashion forming a multimeric L10(L12)X complex.</text>
</comment>
<dbReference type="GO" id="GO:1990904">
    <property type="term" value="C:ribonucleoprotein complex"/>
    <property type="evidence" value="ECO:0007669"/>
    <property type="project" value="UniProtKB-KW"/>
</dbReference>
<evidence type="ECO:0000256" key="3">
    <source>
        <dbReference type="ARBA" id="ARBA00023274"/>
    </source>
</evidence>
<dbReference type="EMBL" id="MHRI01000029">
    <property type="protein sequence ID" value="OHA20481.1"/>
    <property type="molecule type" value="Genomic_DNA"/>
</dbReference>
<evidence type="ECO:0000256" key="5">
    <source>
        <dbReference type="HAMAP-Rule" id="MF_00362"/>
    </source>
</evidence>
<keyword evidence="5" id="KW-0699">rRNA-binding</keyword>
<organism evidence="6 7">
    <name type="scientific">Candidatus Taylorbacteria bacterium RIFCSPHIGHO2_01_FULL_51_15</name>
    <dbReference type="NCBI Taxonomy" id="1802304"/>
    <lineage>
        <taxon>Bacteria</taxon>
        <taxon>Candidatus Tayloriibacteriota</taxon>
    </lineage>
</organism>
<reference evidence="6 7" key="1">
    <citation type="journal article" date="2016" name="Nat. Commun.">
        <title>Thousands of microbial genomes shed light on interconnected biogeochemical processes in an aquifer system.</title>
        <authorList>
            <person name="Anantharaman K."/>
            <person name="Brown C.T."/>
            <person name="Hug L.A."/>
            <person name="Sharon I."/>
            <person name="Castelle C.J."/>
            <person name="Probst A.J."/>
            <person name="Thomas B.C."/>
            <person name="Singh A."/>
            <person name="Wilkins M.J."/>
            <person name="Karaoz U."/>
            <person name="Brodie E.L."/>
            <person name="Williams K.H."/>
            <person name="Hubbard S.S."/>
            <person name="Banfield J.F."/>
        </authorList>
    </citation>
    <scope>NUCLEOTIDE SEQUENCE [LARGE SCALE GENOMIC DNA]</scope>
</reference>
<comment type="caution">
    <text evidence="6">The sequence shown here is derived from an EMBL/GenBank/DDBJ whole genome shotgun (WGS) entry which is preliminary data.</text>
</comment>
<evidence type="ECO:0000256" key="1">
    <source>
        <dbReference type="ARBA" id="ARBA00008889"/>
    </source>
</evidence>
<dbReference type="HAMAP" id="MF_00362">
    <property type="entry name" value="Ribosomal_uL10"/>
    <property type="match status" value="1"/>
</dbReference>
<dbReference type="AlphaFoldDB" id="A0A1G2MBU0"/>
<name>A0A1G2MBU0_9BACT</name>
<dbReference type="GO" id="GO:0070180">
    <property type="term" value="F:large ribosomal subunit rRNA binding"/>
    <property type="evidence" value="ECO:0007669"/>
    <property type="project" value="UniProtKB-UniRule"/>
</dbReference>
<evidence type="ECO:0000313" key="7">
    <source>
        <dbReference type="Proteomes" id="UP000178121"/>
    </source>
</evidence>
<evidence type="ECO:0000256" key="2">
    <source>
        <dbReference type="ARBA" id="ARBA00022980"/>
    </source>
</evidence>
<keyword evidence="5" id="KW-0694">RNA-binding</keyword>
<dbReference type="GO" id="GO:0006412">
    <property type="term" value="P:translation"/>
    <property type="evidence" value="ECO:0007669"/>
    <property type="project" value="UniProtKB-UniRule"/>
</dbReference>
<evidence type="ECO:0000256" key="4">
    <source>
        <dbReference type="ARBA" id="ARBA00035202"/>
    </source>
</evidence>
<dbReference type="NCBIfam" id="NF000955">
    <property type="entry name" value="PRK00099.1-1"/>
    <property type="match status" value="1"/>
</dbReference>
<sequence length="178" mass="19961">MYSYTAPLLKISHMAITKAKKGEILTRLQKIFAESKSVIFVNFHKLTVKHAQDLRRKLREGETGYFVAKKTLIRKALEGIKTEGTIPSLEGEIGVAYLETKGTDLTAPAREVFSFEKKLEKAVHILGGIFEGFYKDRETMVALASIPSRQTLYAQFANLMNSPIQRLVVGLSEVAKKK</sequence>